<organism evidence="1 2">
    <name type="scientific">Cucumis sativus</name>
    <name type="common">Cucumber</name>
    <dbReference type="NCBI Taxonomy" id="3659"/>
    <lineage>
        <taxon>Eukaryota</taxon>
        <taxon>Viridiplantae</taxon>
        <taxon>Streptophyta</taxon>
        <taxon>Embryophyta</taxon>
        <taxon>Tracheophyta</taxon>
        <taxon>Spermatophyta</taxon>
        <taxon>Magnoliopsida</taxon>
        <taxon>eudicotyledons</taxon>
        <taxon>Gunneridae</taxon>
        <taxon>Pentapetalae</taxon>
        <taxon>rosids</taxon>
        <taxon>fabids</taxon>
        <taxon>Cucurbitales</taxon>
        <taxon>Cucurbitaceae</taxon>
        <taxon>Benincaseae</taxon>
        <taxon>Cucumis</taxon>
    </lineage>
</organism>
<name>A0ACB6HCB2_CUCSA</name>
<keyword evidence="2" id="KW-1185">Reference proteome</keyword>
<reference evidence="1 2" key="1">
    <citation type="journal article" date="2009" name="Nat. Genet.">
        <title>The genome of the cucumber, Cucumis sativus L.</title>
        <authorList>
            <person name="Huang S."/>
            <person name="Li R."/>
            <person name="Zhang Z."/>
            <person name="Li L."/>
            <person name="Gu X."/>
            <person name="Fan W."/>
            <person name="Lucas W.J."/>
            <person name="Wang X."/>
            <person name="Xie B."/>
            <person name="Ni P."/>
            <person name="Ren Y."/>
            <person name="Zhu H."/>
            <person name="Li J."/>
            <person name="Lin K."/>
            <person name="Jin W."/>
            <person name="Fei Z."/>
            <person name="Li G."/>
            <person name="Staub J."/>
            <person name="Kilian A."/>
            <person name="van der Vossen E.A."/>
            <person name="Wu Y."/>
            <person name="Guo J."/>
            <person name="He J."/>
            <person name="Jia Z."/>
            <person name="Ren Y."/>
            <person name="Tian G."/>
            <person name="Lu Y."/>
            <person name="Ruan J."/>
            <person name="Qian W."/>
            <person name="Wang M."/>
            <person name="Huang Q."/>
            <person name="Li B."/>
            <person name="Xuan Z."/>
            <person name="Cao J."/>
            <person name="Asan"/>
            <person name="Wu Z."/>
            <person name="Zhang J."/>
            <person name="Cai Q."/>
            <person name="Bai Y."/>
            <person name="Zhao B."/>
            <person name="Han Y."/>
            <person name="Li Y."/>
            <person name="Li X."/>
            <person name="Wang S."/>
            <person name="Shi Q."/>
            <person name="Liu S."/>
            <person name="Cho W.K."/>
            <person name="Kim J.Y."/>
            <person name="Xu Y."/>
            <person name="Heller-Uszynska K."/>
            <person name="Miao H."/>
            <person name="Cheng Z."/>
            <person name="Zhang S."/>
            <person name="Wu J."/>
            <person name="Yang Y."/>
            <person name="Kang H."/>
            <person name="Li M."/>
            <person name="Liang H."/>
            <person name="Ren X."/>
            <person name="Shi Z."/>
            <person name="Wen M."/>
            <person name="Jian M."/>
            <person name="Yang H."/>
            <person name="Zhang G."/>
            <person name="Yang Z."/>
            <person name="Chen R."/>
            <person name="Liu S."/>
            <person name="Li J."/>
            <person name="Ma L."/>
            <person name="Liu H."/>
            <person name="Zhou Y."/>
            <person name="Zhao J."/>
            <person name="Fang X."/>
            <person name="Li G."/>
            <person name="Fang L."/>
            <person name="Li Y."/>
            <person name="Liu D."/>
            <person name="Zheng H."/>
            <person name="Zhang Y."/>
            <person name="Qin N."/>
            <person name="Li Z."/>
            <person name="Yang G."/>
            <person name="Yang S."/>
            <person name="Bolund L."/>
            <person name="Kristiansen K."/>
            <person name="Zheng H."/>
            <person name="Li S."/>
            <person name="Zhang X."/>
            <person name="Yang H."/>
            <person name="Wang J."/>
            <person name="Sun R."/>
            <person name="Zhang B."/>
            <person name="Jiang S."/>
            <person name="Wang J."/>
            <person name="Du Y."/>
            <person name="Li S."/>
        </authorList>
    </citation>
    <scope>NUCLEOTIDE SEQUENCE [LARGE SCALE GENOMIC DNA]</scope>
    <source>
        <strain evidence="2">cv. 9930</strain>
        <tissue evidence="1">Leaf</tissue>
    </source>
</reference>
<proteinExistence type="predicted"/>
<dbReference type="Proteomes" id="UP000029981">
    <property type="component" value="Unassembled WGS sequence"/>
</dbReference>
<protein>
    <submittedName>
        <fullName evidence="1">Uncharacterized protein</fullName>
    </submittedName>
</protein>
<reference evidence="1 2" key="3">
    <citation type="journal article" date="2010" name="BMC Genomics">
        <title>Transcriptome sequencing and comparative analysis of cucumber flowers with different sex types.</title>
        <authorList>
            <person name="Guo S."/>
            <person name="Zheng Y."/>
            <person name="Joung J.G."/>
            <person name="Liu S."/>
            <person name="Zhang Z."/>
            <person name="Crasta O.R."/>
            <person name="Sobral B.W."/>
            <person name="Xu Y."/>
            <person name="Huang S."/>
            <person name="Fei Z."/>
        </authorList>
    </citation>
    <scope>NUCLEOTIDE SEQUENCE [LARGE SCALE GENOMIC DNA]</scope>
    <source>
        <strain evidence="2">cv. 9930</strain>
        <tissue evidence="1">Leaf</tissue>
    </source>
</reference>
<reference evidence="1 2" key="4">
    <citation type="journal article" date="2011" name="BMC Genomics">
        <title>RNA-Seq improves annotation of protein-coding genes in the cucumber genome.</title>
        <authorList>
            <person name="Li Z."/>
            <person name="Zhang Z."/>
            <person name="Yan P."/>
            <person name="Huang S."/>
            <person name="Fei Z."/>
            <person name="Lin K."/>
        </authorList>
    </citation>
    <scope>NUCLEOTIDE SEQUENCE [LARGE SCALE GENOMIC DNA]</scope>
    <source>
        <strain evidence="2">cv. 9930</strain>
        <tissue evidence="1">Leaf</tissue>
    </source>
</reference>
<comment type="caution">
    <text evidence="1">The sequence shown here is derived from an EMBL/GenBank/DDBJ whole genome shotgun (WGS) entry which is preliminary data.</text>
</comment>
<evidence type="ECO:0000313" key="2">
    <source>
        <dbReference type="Proteomes" id="UP000029981"/>
    </source>
</evidence>
<accession>A0ACB6HCB2</accession>
<reference evidence="1 2" key="5">
    <citation type="journal article" date="2019" name="Gigascience">
        <title>A chromosome-scale genome assembly of cucumber (Cucumis sativus L.).</title>
        <authorList>
            <person name="Li Q."/>
            <person name="Li H."/>
            <person name="Huang W."/>
            <person name="Xu Y."/>
            <person name="Zhou Q."/>
            <person name="Wang S."/>
            <person name="Ruan J."/>
            <person name="Huang S."/>
            <person name="Zhang Z."/>
        </authorList>
    </citation>
    <scope>NUCLEOTIDE SEQUENCE [LARGE SCALE GENOMIC DNA]</scope>
    <source>
        <strain evidence="2">cv. 9930</strain>
        <tissue evidence="1">Leaf</tissue>
    </source>
</reference>
<reference evidence="1 2" key="2">
    <citation type="journal article" date="2009" name="PLoS ONE">
        <title>An integrated genetic and cytogenetic map of the cucumber genome.</title>
        <authorList>
            <person name="Ren Y."/>
            <person name="Zhang Z."/>
            <person name="Liu J."/>
            <person name="Staub J.E."/>
            <person name="Han Y."/>
            <person name="Cheng Z."/>
            <person name="Li X."/>
            <person name="Lu J."/>
            <person name="Miao H."/>
            <person name="Kang H."/>
            <person name="Xie B."/>
            <person name="Gu X."/>
            <person name="Wang X."/>
            <person name="Du Y."/>
            <person name="Jin W."/>
            <person name="Huang S."/>
        </authorList>
    </citation>
    <scope>NUCLEOTIDE SEQUENCE [LARGE SCALE GENOMIC DNA]</scope>
    <source>
        <strain evidence="2">cv. 9930</strain>
        <tissue evidence="1">Leaf</tissue>
    </source>
</reference>
<sequence length="118" mass="13379">MTCDCFVVVGRVWSNYRAFTSGGQRVRDVELMCLDGLAWMMLALFGRRLGSLVLEDTRWSCDCFLLDGRAWSECRLSPNVGWEREREVELICLDGLACMMLALCCGRCLGLLVLEDAR</sequence>
<dbReference type="EMBL" id="ACHR03000011">
    <property type="protein sequence ID" value="KAE8637547.1"/>
    <property type="molecule type" value="Genomic_DNA"/>
</dbReference>
<evidence type="ECO:0000313" key="1">
    <source>
        <dbReference type="EMBL" id="KAE8637547.1"/>
    </source>
</evidence>
<gene>
    <name evidence="1" type="ORF">Csa_017403</name>
</gene>